<dbReference type="PANTHER" id="PTHR42760:SF83">
    <property type="entry name" value="(3R)-3-HYDROXYACYL-COA DEHYDROGENASE"/>
    <property type="match status" value="1"/>
</dbReference>
<dbReference type="GO" id="GO:0008210">
    <property type="term" value="P:estrogen metabolic process"/>
    <property type="evidence" value="ECO:0007669"/>
    <property type="project" value="UniProtKB-ARBA"/>
</dbReference>
<evidence type="ECO:0000256" key="4">
    <source>
        <dbReference type="ARBA" id="ARBA00012456"/>
    </source>
</evidence>
<dbReference type="SUPFAM" id="SSF51735">
    <property type="entry name" value="NAD(P)-binding Rossmann-fold domains"/>
    <property type="match status" value="1"/>
</dbReference>
<comment type="subunit">
    <text evidence="18">Heterotetramer with CBR4; contains two molecules of HSD17B8 and CBR4.</text>
</comment>
<dbReference type="Gene3D" id="3.40.50.720">
    <property type="entry name" value="NAD(P)-binding Rossmann-like Domain"/>
    <property type="match status" value="1"/>
</dbReference>
<dbReference type="EC" id="1.1.1.239" evidence="19"/>
<gene>
    <name evidence="26" type="ORF">OFUS_LOCUS19219</name>
</gene>
<evidence type="ECO:0000256" key="12">
    <source>
        <dbReference type="ARBA" id="ARBA00023160"/>
    </source>
</evidence>
<comment type="catalytic activity">
    <reaction evidence="15">
        <text>testosterone + NAD(+) = androst-4-ene-3,17-dione + NADH + H(+)</text>
        <dbReference type="Rhea" id="RHEA:14929"/>
        <dbReference type="ChEBI" id="CHEBI:15378"/>
        <dbReference type="ChEBI" id="CHEBI:16422"/>
        <dbReference type="ChEBI" id="CHEBI:17347"/>
        <dbReference type="ChEBI" id="CHEBI:57540"/>
        <dbReference type="ChEBI" id="CHEBI:57945"/>
        <dbReference type="EC" id="1.1.1.239"/>
    </reaction>
    <physiologicalReaction direction="left-to-right" evidence="15">
        <dbReference type="Rhea" id="RHEA:14930"/>
    </physiologicalReaction>
</comment>
<evidence type="ECO:0000256" key="23">
    <source>
        <dbReference type="ARBA" id="ARBA00081936"/>
    </source>
</evidence>
<keyword evidence="9" id="KW-0520">NAD</keyword>
<dbReference type="PRINTS" id="PR00080">
    <property type="entry name" value="SDRFAMILY"/>
</dbReference>
<protein>
    <recommendedName>
        <fullName evidence="20">(3R)-3-hydroxyacyl-CoA dehydrogenase</fullName>
        <ecNumber evidence="19">1.1.1.239</ecNumber>
        <ecNumber evidence="4">1.1.1.n12</ecNumber>
    </recommendedName>
    <alternativeName>
        <fullName evidence="22">17-beta-hydroxysteroid dehydrogenase 8</fullName>
    </alternativeName>
    <alternativeName>
        <fullName evidence="21">3-ketoacyl-[acyl-carrier-protein] reductase alpha subunit</fullName>
    </alternativeName>
    <alternativeName>
        <fullName evidence="24">3-oxoacyl-[acyl-carrier-protein] reductase</fullName>
    </alternativeName>
    <alternativeName>
        <fullName evidence="25">Estradiol 17-beta-dehydrogenase 8</fullName>
    </alternativeName>
    <alternativeName>
        <fullName evidence="23">Testosterone 17-beta-dehydrogenase 8</fullName>
    </alternativeName>
</protein>
<comment type="catalytic activity">
    <reaction evidence="17">
        <text>a (3R)-3-hydroxyacyl-CoA + NAD(+) = a 3-oxoacyl-CoA + NADH + H(+)</text>
        <dbReference type="Rhea" id="RHEA:32711"/>
        <dbReference type="ChEBI" id="CHEBI:15378"/>
        <dbReference type="ChEBI" id="CHEBI:57319"/>
        <dbReference type="ChEBI" id="CHEBI:57540"/>
        <dbReference type="ChEBI" id="CHEBI:57945"/>
        <dbReference type="ChEBI" id="CHEBI:90726"/>
        <dbReference type="EC" id="1.1.1.n12"/>
    </reaction>
    <physiologicalReaction direction="left-to-right" evidence="17">
        <dbReference type="Rhea" id="RHEA:32712"/>
    </physiologicalReaction>
</comment>
<evidence type="ECO:0000256" key="1">
    <source>
        <dbReference type="ARBA" id="ARBA00004305"/>
    </source>
</evidence>
<accession>A0A8J1U8R2</accession>
<comment type="similarity">
    <text evidence="3">Belongs to the short-chain dehydrogenases/reductases (SDR) family.</text>
</comment>
<evidence type="ECO:0000256" key="15">
    <source>
        <dbReference type="ARBA" id="ARBA00050232"/>
    </source>
</evidence>
<keyword evidence="11" id="KW-0496">Mitochondrion</keyword>
<evidence type="ECO:0000256" key="7">
    <source>
        <dbReference type="ARBA" id="ARBA00022832"/>
    </source>
</evidence>
<dbReference type="InterPro" id="IPR020904">
    <property type="entry name" value="Sc_DH/Rdtase_CS"/>
</dbReference>
<comment type="caution">
    <text evidence="26">The sequence shown here is derived from an EMBL/GenBank/DDBJ whole genome shotgun (WGS) entry which is preliminary data.</text>
</comment>
<evidence type="ECO:0000256" key="19">
    <source>
        <dbReference type="ARBA" id="ARBA00066822"/>
    </source>
</evidence>
<keyword evidence="12" id="KW-0275">Fatty acid biosynthesis</keyword>
<evidence type="ECO:0000256" key="21">
    <source>
        <dbReference type="ARBA" id="ARBA00077835"/>
    </source>
</evidence>
<dbReference type="GO" id="GO:0004303">
    <property type="term" value="F:estradiol 17-beta-dehydrogenase [NAD(P)+] activity"/>
    <property type="evidence" value="ECO:0007669"/>
    <property type="project" value="UniProtKB-EC"/>
</dbReference>
<dbReference type="GO" id="GO:0005759">
    <property type="term" value="C:mitochondrial matrix"/>
    <property type="evidence" value="ECO:0007669"/>
    <property type="project" value="UniProtKB-SubCell"/>
</dbReference>
<evidence type="ECO:0000256" key="9">
    <source>
        <dbReference type="ARBA" id="ARBA00023027"/>
    </source>
</evidence>
<evidence type="ECO:0000256" key="13">
    <source>
        <dbReference type="ARBA" id="ARBA00037929"/>
    </source>
</evidence>
<dbReference type="PANTHER" id="PTHR42760">
    <property type="entry name" value="SHORT-CHAIN DEHYDROGENASES/REDUCTASES FAMILY MEMBER"/>
    <property type="match status" value="1"/>
</dbReference>
<evidence type="ECO:0000256" key="18">
    <source>
        <dbReference type="ARBA" id="ARBA00065174"/>
    </source>
</evidence>
<dbReference type="InterPro" id="IPR036291">
    <property type="entry name" value="NAD(P)-bd_dom_sf"/>
</dbReference>
<keyword evidence="7" id="KW-0276">Fatty acid metabolism</keyword>
<keyword evidence="6" id="KW-0597">Phosphoprotein</keyword>
<evidence type="ECO:0000313" key="27">
    <source>
        <dbReference type="Proteomes" id="UP000749559"/>
    </source>
</evidence>
<dbReference type="AlphaFoldDB" id="A0A8J1U8R2"/>
<name>A0A8J1U8R2_OWEFU</name>
<evidence type="ECO:0000256" key="20">
    <source>
        <dbReference type="ARBA" id="ARBA00070911"/>
    </source>
</evidence>
<comment type="catalytic activity">
    <reaction evidence="16">
        <text>17beta-hydroxy-5alpha-androstan-3-one + NAD(+) = 5alpha-androstan-3,17-dione + NADH + H(+)</text>
        <dbReference type="Rhea" id="RHEA:41992"/>
        <dbReference type="ChEBI" id="CHEBI:15378"/>
        <dbReference type="ChEBI" id="CHEBI:15994"/>
        <dbReference type="ChEBI" id="CHEBI:16330"/>
        <dbReference type="ChEBI" id="CHEBI:57540"/>
        <dbReference type="ChEBI" id="CHEBI:57945"/>
    </reaction>
    <physiologicalReaction direction="left-to-right" evidence="16">
        <dbReference type="Rhea" id="RHEA:41993"/>
    </physiologicalReaction>
</comment>
<dbReference type="NCBIfam" id="NF009466">
    <property type="entry name" value="PRK12826.1-2"/>
    <property type="match status" value="1"/>
</dbReference>
<comment type="subcellular location">
    <subcellularLocation>
        <location evidence="1">Mitochondrion matrix</location>
    </subcellularLocation>
</comment>
<comment type="pathway">
    <text evidence="13">Steroid biosynthesis; estrogen biosynthesis.</text>
</comment>
<dbReference type="GO" id="GO:0047035">
    <property type="term" value="F:testosterone dehydrogenase (NAD+) activity"/>
    <property type="evidence" value="ECO:0007669"/>
    <property type="project" value="UniProtKB-EC"/>
</dbReference>
<proteinExistence type="inferred from homology"/>
<evidence type="ECO:0000256" key="14">
    <source>
        <dbReference type="ARBA" id="ARBA00049069"/>
    </source>
</evidence>
<dbReference type="EC" id="1.1.1.n12" evidence="4"/>
<keyword evidence="8" id="KW-0560">Oxidoreductase</keyword>
<dbReference type="Pfam" id="PF13561">
    <property type="entry name" value="adh_short_C2"/>
    <property type="match status" value="1"/>
</dbReference>
<evidence type="ECO:0000256" key="24">
    <source>
        <dbReference type="ARBA" id="ARBA00083097"/>
    </source>
</evidence>
<dbReference type="OrthoDB" id="294295at2759"/>
<keyword evidence="27" id="KW-1185">Reference proteome</keyword>
<dbReference type="FunFam" id="3.40.50.720:FF:000231">
    <property type="entry name" value="Estradiol 17-beta-dehydrogenase 8"/>
    <property type="match status" value="1"/>
</dbReference>
<evidence type="ECO:0000256" key="2">
    <source>
        <dbReference type="ARBA" id="ARBA00005194"/>
    </source>
</evidence>
<evidence type="ECO:0000256" key="3">
    <source>
        <dbReference type="ARBA" id="ARBA00006484"/>
    </source>
</evidence>
<evidence type="ECO:0000256" key="16">
    <source>
        <dbReference type="ARBA" id="ARBA00050435"/>
    </source>
</evidence>
<dbReference type="GO" id="GO:0006633">
    <property type="term" value="P:fatty acid biosynthetic process"/>
    <property type="evidence" value="ECO:0007669"/>
    <property type="project" value="UniProtKB-KW"/>
</dbReference>
<evidence type="ECO:0000256" key="17">
    <source>
        <dbReference type="ARBA" id="ARBA00052680"/>
    </source>
</evidence>
<evidence type="ECO:0000256" key="25">
    <source>
        <dbReference type="ARBA" id="ARBA00083258"/>
    </source>
</evidence>
<keyword evidence="10" id="KW-0443">Lipid metabolism</keyword>
<evidence type="ECO:0000256" key="11">
    <source>
        <dbReference type="ARBA" id="ARBA00023128"/>
    </source>
</evidence>
<reference evidence="26" key="1">
    <citation type="submission" date="2022-03" db="EMBL/GenBank/DDBJ databases">
        <authorList>
            <person name="Martin C."/>
        </authorList>
    </citation>
    <scope>NUCLEOTIDE SEQUENCE</scope>
</reference>
<dbReference type="Proteomes" id="UP000749559">
    <property type="component" value="Unassembled WGS sequence"/>
</dbReference>
<evidence type="ECO:0000256" key="10">
    <source>
        <dbReference type="ARBA" id="ARBA00023098"/>
    </source>
</evidence>
<dbReference type="GO" id="GO:0048038">
    <property type="term" value="F:quinone binding"/>
    <property type="evidence" value="ECO:0007669"/>
    <property type="project" value="TreeGrafter"/>
</dbReference>
<comment type="catalytic activity">
    <reaction evidence="14">
        <text>17beta-estradiol + NAD(+) = estrone + NADH + H(+)</text>
        <dbReference type="Rhea" id="RHEA:24612"/>
        <dbReference type="ChEBI" id="CHEBI:15378"/>
        <dbReference type="ChEBI" id="CHEBI:16469"/>
        <dbReference type="ChEBI" id="CHEBI:17263"/>
        <dbReference type="ChEBI" id="CHEBI:57540"/>
        <dbReference type="ChEBI" id="CHEBI:57945"/>
        <dbReference type="EC" id="1.1.1.62"/>
    </reaction>
    <physiologicalReaction direction="left-to-right" evidence="14">
        <dbReference type="Rhea" id="RHEA:24613"/>
    </physiologicalReaction>
    <physiologicalReaction direction="right-to-left" evidence="14">
        <dbReference type="Rhea" id="RHEA:24614"/>
    </physiologicalReaction>
</comment>
<dbReference type="PROSITE" id="PS00061">
    <property type="entry name" value="ADH_SHORT"/>
    <property type="match status" value="1"/>
</dbReference>
<comment type="pathway">
    <text evidence="2">Lipid metabolism; fatty acid biosynthesis.</text>
</comment>
<sequence length="248" mass="25988">MLANRLAFVTGGGSGIGRAICQSFLKEGAKVAIVDINKNAAEDTANLLEGNDNISVHEVDVSNAASIAQALVDVKSKFSQTPCIGINSAGITRDNWLLSMTEEAFDEVIAINLKGTYLINQAVSKLMVEDQIKNGSIVNISSIIGKQGAMGQVNYAAAKAGVLGITKTAARELSKFGIRCNAVAPGFIETPMTAVVPEKVVNFVLKSVPLQRAGRPEEVAHACLFLASENSSYITGACLDVNGGLSMD</sequence>
<evidence type="ECO:0000256" key="8">
    <source>
        <dbReference type="ARBA" id="ARBA00023002"/>
    </source>
</evidence>
<evidence type="ECO:0000256" key="22">
    <source>
        <dbReference type="ARBA" id="ARBA00081419"/>
    </source>
</evidence>
<organism evidence="26 27">
    <name type="scientific">Owenia fusiformis</name>
    <name type="common">Polychaete worm</name>
    <dbReference type="NCBI Taxonomy" id="6347"/>
    <lineage>
        <taxon>Eukaryota</taxon>
        <taxon>Metazoa</taxon>
        <taxon>Spiralia</taxon>
        <taxon>Lophotrochozoa</taxon>
        <taxon>Annelida</taxon>
        <taxon>Polychaeta</taxon>
        <taxon>Sedentaria</taxon>
        <taxon>Canalipalpata</taxon>
        <taxon>Sabellida</taxon>
        <taxon>Oweniida</taxon>
        <taxon>Oweniidae</taxon>
        <taxon>Owenia</taxon>
    </lineage>
</organism>
<dbReference type="PRINTS" id="PR00081">
    <property type="entry name" value="GDHRDH"/>
</dbReference>
<dbReference type="InterPro" id="IPR002347">
    <property type="entry name" value="SDR_fam"/>
</dbReference>
<evidence type="ECO:0000256" key="6">
    <source>
        <dbReference type="ARBA" id="ARBA00022553"/>
    </source>
</evidence>
<evidence type="ECO:0000313" key="26">
    <source>
        <dbReference type="EMBL" id="CAH1794542.1"/>
    </source>
</evidence>
<evidence type="ECO:0000256" key="5">
    <source>
        <dbReference type="ARBA" id="ARBA00022516"/>
    </source>
</evidence>
<dbReference type="EMBL" id="CAIIXF020000009">
    <property type="protein sequence ID" value="CAH1794542.1"/>
    <property type="molecule type" value="Genomic_DNA"/>
</dbReference>
<keyword evidence="5" id="KW-0444">Lipid biosynthesis</keyword>